<organism evidence="2 3">
    <name type="scientific">Phialemonium thermophilum</name>
    <dbReference type="NCBI Taxonomy" id="223376"/>
    <lineage>
        <taxon>Eukaryota</taxon>
        <taxon>Fungi</taxon>
        <taxon>Dikarya</taxon>
        <taxon>Ascomycota</taxon>
        <taxon>Pezizomycotina</taxon>
        <taxon>Sordariomycetes</taxon>
        <taxon>Sordariomycetidae</taxon>
        <taxon>Cephalothecales</taxon>
        <taxon>Cephalothecaceae</taxon>
        <taxon>Phialemonium</taxon>
    </lineage>
</organism>
<evidence type="ECO:0000313" key="3">
    <source>
        <dbReference type="Proteomes" id="UP001586593"/>
    </source>
</evidence>
<comment type="caution">
    <text evidence="2">The sequence shown here is derived from an EMBL/GenBank/DDBJ whole genome shotgun (WGS) entry which is preliminary data.</text>
</comment>
<gene>
    <name evidence="2" type="ORF">VTK73DRAFT_2265</name>
</gene>
<evidence type="ECO:0000313" key="2">
    <source>
        <dbReference type="EMBL" id="KAL1844583.1"/>
    </source>
</evidence>
<evidence type="ECO:0000256" key="1">
    <source>
        <dbReference type="SAM" id="MobiDB-lite"/>
    </source>
</evidence>
<keyword evidence="3" id="KW-1185">Reference proteome</keyword>
<reference evidence="2 3" key="1">
    <citation type="journal article" date="2024" name="Commun. Biol.">
        <title>Comparative genomic analysis of thermophilic fungi reveals convergent evolutionary adaptations and gene losses.</title>
        <authorList>
            <person name="Steindorff A.S."/>
            <person name="Aguilar-Pontes M.V."/>
            <person name="Robinson A.J."/>
            <person name="Andreopoulos B."/>
            <person name="LaButti K."/>
            <person name="Kuo A."/>
            <person name="Mondo S."/>
            <person name="Riley R."/>
            <person name="Otillar R."/>
            <person name="Haridas S."/>
            <person name="Lipzen A."/>
            <person name="Grimwood J."/>
            <person name="Schmutz J."/>
            <person name="Clum A."/>
            <person name="Reid I.D."/>
            <person name="Moisan M.C."/>
            <person name="Butler G."/>
            <person name="Nguyen T.T.M."/>
            <person name="Dewar K."/>
            <person name="Conant G."/>
            <person name="Drula E."/>
            <person name="Henrissat B."/>
            <person name="Hansel C."/>
            <person name="Singer S."/>
            <person name="Hutchinson M.I."/>
            <person name="de Vries R.P."/>
            <person name="Natvig D.O."/>
            <person name="Powell A.J."/>
            <person name="Tsang A."/>
            <person name="Grigoriev I.V."/>
        </authorList>
    </citation>
    <scope>NUCLEOTIDE SEQUENCE [LARGE SCALE GENOMIC DNA]</scope>
    <source>
        <strain evidence="2 3">ATCC 24622</strain>
    </source>
</reference>
<feature type="region of interest" description="Disordered" evidence="1">
    <location>
        <begin position="92"/>
        <end position="113"/>
    </location>
</feature>
<sequence length="176" mass="19587">MMPQRKEQIPLSLWVVGNEACFGVNPLIPSPSLFRPATHAHNTALRTHTQTQTQTLTLPLTFTHASTRALTPAYAFYPAHCRACASPDSEARRKRGSRLEHDNTLPVHHWPPRLDLGSESDARAAVPGLMQPGPPQQQRTTPTWTALFHSAAHTTQLKSHRLYELPLFSAIATLYT</sequence>
<proteinExistence type="predicted"/>
<accession>A0ABR3VSD5</accession>
<dbReference type="Proteomes" id="UP001586593">
    <property type="component" value="Unassembled WGS sequence"/>
</dbReference>
<dbReference type="EMBL" id="JAZHXJ010001610">
    <property type="protein sequence ID" value="KAL1844583.1"/>
    <property type="molecule type" value="Genomic_DNA"/>
</dbReference>
<protein>
    <submittedName>
        <fullName evidence="2">Uncharacterized protein</fullName>
    </submittedName>
</protein>
<name>A0ABR3VSD5_9PEZI</name>